<dbReference type="InterPro" id="IPR041506">
    <property type="entry name" value="DUF5645"/>
</dbReference>
<dbReference type="EMBL" id="CVRI01000014">
    <property type="protein sequence ID" value="CRK89759.1"/>
    <property type="molecule type" value="Genomic_DNA"/>
</dbReference>
<dbReference type="STRING" id="568069.A0A1J1HNY9"/>
<dbReference type="Proteomes" id="UP000183832">
    <property type="component" value="Unassembled WGS sequence"/>
</dbReference>
<dbReference type="Gene3D" id="3.40.630.30">
    <property type="match status" value="2"/>
</dbReference>
<dbReference type="InterPro" id="IPR053225">
    <property type="entry name" value="Acyl-CoA_N-acyltransferase"/>
</dbReference>
<dbReference type="InterPro" id="IPR016181">
    <property type="entry name" value="Acyl_CoA_acyltransferase"/>
</dbReference>
<dbReference type="Pfam" id="PF18713">
    <property type="entry name" value="DUF5645"/>
    <property type="match status" value="1"/>
</dbReference>
<gene>
    <name evidence="3" type="ORF">CLUMA_CG003534</name>
</gene>
<dbReference type="OrthoDB" id="7305308at2759"/>
<protein>
    <submittedName>
        <fullName evidence="3">CLUMA_CG003534, isoform A</fullName>
    </submittedName>
</protein>
<dbReference type="SUPFAM" id="SSF55729">
    <property type="entry name" value="Acyl-CoA N-acyltransferases (Nat)"/>
    <property type="match status" value="1"/>
</dbReference>
<feature type="domain" description="DUF5645" evidence="2">
    <location>
        <begin position="3"/>
        <end position="125"/>
    </location>
</feature>
<dbReference type="InterPro" id="IPR013653">
    <property type="entry name" value="GCN5-like_dom"/>
</dbReference>
<evidence type="ECO:0000259" key="1">
    <source>
        <dbReference type="Pfam" id="PF08445"/>
    </source>
</evidence>
<dbReference type="PANTHER" id="PTHR20958:SF6">
    <property type="entry name" value="GLYCINE N-ACYLTRANSFERASE-LIKE PROTEIN"/>
    <property type="match status" value="1"/>
</dbReference>
<reference evidence="3 4" key="1">
    <citation type="submission" date="2015-04" db="EMBL/GenBank/DDBJ databases">
        <authorList>
            <person name="Syromyatnikov M.Y."/>
            <person name="Popov V.N."/>
        </authorList>
    </citation>
    <scope>NUCLEOTIDE SEQUENCE [LARGE SCALE GENOMIC DNA]</scope>
</reference>
<sequence>MDILRELNDEELQYIMENLESKLPDTLMELNYILTVKRNKDLVKNIEHVSESFLPTFYTHRKGKKENCTFFAITGANDHRVWIFSYEESLREVKECLEQTSLIRWKDKIFFDVVNKKIASRIIEHINQNKFNLKLSVEGSFYYLEKEKVNQFDLNIPDGTYLKKLTENDAKYCASTWEWSSDTTENFVKTIILLDCAYGICDKSTDEILSFGIINHFSAISMLYTVEHARGKHYGELIAKYLAVKIVENFDLAPNCCITGSNIASEKLFDKLGYVHICDVSRIIV</sequence>
<feature type="domain" description="GCN5-related N-acetyltransferase Rv2170-like" evidence="1">
    <location>
        <begin position="198"/>
        <end position="277"/>
    </location>
</feature>
<evidence type="ECO:0000313" key="4">
    <source>
        <dbReference type="Proteomes" id="UP000183832"/>
    </source>
</evidence>
<accession>A0A1J1HNY9</accession>
<dbReference type="GO" id="GO:0016747">
    <property type="term" value="F:acyltransferase activity, transferring groups other than amino-acyl groups"/>
    <property type="evidence" value="ECO:0007669"/>
    <property type="project" value="InterPro"/>
</dbReference>
<dbReference type="AlphaFoldDB" id="A0A1J1HNY9"/>
<name>A0A1J1HNY9_9DIPT</name>
<keyword evidence="4" id="KW-1185">Reference proteome</keyword>
<proteinExistence type="predicted"/>
<dbReference type="PANTHER" id="PTHR20958">
    <property type="entry name" value="GLYCINE N-ACYLTRANSFERASE-LIKE PROTEIN"/>
    <property type="match status" value="1"/>
</dbReference>
<organism evidence="3 4">
    <name type="scientific">Clunio marinus</name>
    <dbReference type="NCBI Taxonomy" id="568069"/>
    <lineage>
        <taxon>Eukaryota</taxon>
        <taxon>Metazoa</taxon>
        <taxon>Ecdysozoa</taxon>
        <taxon>Arthropoda</taxon>
        <taxon>Hexapoda</taxon>
        <taxon>Insecta</taxon>
        <taxon>Pterygota</taxon>
        <taxon>Neoptera</taxon>
        <taxon>Endopterygota</taxon>
        <taxon>Diptera</taxon>
        <taxon>Nematocera</taxon>
        <taxon>Chironomoidea</taxon>
        <taxon>Chironomidae</taxon>
        <taxon>Clunio</taxon>
    </lineage>
</organism>
<evidence type="ECO:0000259" key="2">
    <source>
        <dbReference type="Pfam" id="PF18713"/>
    </source>
</evidence>
<evidence type="ECO:0000313" key="3">
    <source>
        <dbReference type="EMBL" id="CRK89759.1"/>
    </source>
</evidence>
<dbReference type="Pfam" id="PF08445">
    <property type="entry name" value="FR47"/>
    <property type="match status" value="1"/>
</dbReference>